<feature type="domain" description="Aldehyde dehydrogenase" evidence="4">
    <location>
        <begin position="4"/>
        <end position="455"/>
    </location>
</feature>
<evidence type="ECO:0000256" key="2">
    <source>
        <dbReference type="ARBA" id="ARBA00022857"/>
    </source>
</evidence>
<dbReference type="InterPro" id="IPR047110">
    <property type="entry name" value="GABD/Sad-like"/>
</dbReference>
<reference evidence="5 6" key="1">
    <citation type="submission" date="2018-05" db="EMBL/GenBank/DDBJ databases">
        <title>Genome sequencing and assembly of the regulated plant pathogen Lachnellula willkommii and related sister species for the development of diagnostic species identification markers.</title>
        <authorList>
            <person name="Giroux E."/>
            <person name="Bilodeau G."/>
        </authorList>
    </citation>
    <scope>NUCLEOTIDE SEQUENCE [LARGE SCALE GENOMIC DNA]</scope>
    <source>
        <strain evidence="5 6">CBS 172.35</strain>
    </source>
</reference>
<dbReference type="InterPro" id="IPR044148">
    <property type="entry name" value="ALDH_GabD1-like"/>
</dbReference>
<dbReference type="Pfam" id="PF00171">
    <property type="entry name" value="Aldedh"/>
    <property type="match status" value="1"/>
</dbReference>
<dbReference type="FunFam" id="3.40.605.10:FF:000012">
    <property type="entry name" value="NAD-dependent succinate-semialdehyde dehydrogenase"/>
    <property type="match status" value="1"/>
</dbReference>
<dbReference type="Proteomes" id="UP000315522">
    <property type="component" value="Unassembled WGS sequence"/>
</dbReference>
<sequence length="460" mass="49533">MSRNYQTLSPATGKLHKEFPEISNEEARHALDTAHNCYTKDWQFRPVSERARVVAGAAKLIRAQIDSLANLATLEMGKLIDSSKSELELSASILEYYAENAADFLKPTAVPGHPGAFMHTQPTGVILAIEPWNFPYYQLARVAGPQIMAGNVVIVKDARNIPQCTEAFARLFREAGAPEGVYTNLLCGFDAVNALIDDFRVRGITLTGSETSGAEVAERAGRNLKKVVLELGGSDPFIVLEDADLEKAIAGGVDGRLSVMGQECTASKRFIIVGKERGRLFQEGMVKAFSALKFGDPADSATTLGPLSSEKAVAGLLEQIEAAKKHGAKVVAGGKRIDHPGFYIEPTIITDITPSNPLFQEETFGPVASLYFVSTEEEAIEIANATKFGLGASVYCGNEAHAQEVALKIESGMVYINSPANENFAPELPFGGVKNSGFGRELGELGFGEFVNRKLITSEQ</sequence>
<name>A0A559MJA1_9HELO</name>
<dbReference type="FunFam" id="3.40.309.10:FF:000009">
    <property type="entry name" value="Aldehyde dehydrogenase A"/>
    <property type="match status" value="1"/>
</dbReference>
<keyword evidence="2" id="KW-0521">NADP</keyword>
<evidence type="ECO:0000313" key="5">
    <source>
        <dbReference type="EMBL" id="TVY93034.1"/>
    </source>
</evidence>
<evidence type="ECO:0000256" key="3">
    <source>
        <dbReference type="ARBA" id="ARBA00023002"/>
    </source>
</evidence>
<gene>
    <name evidence="5" type="primary">ssdA</name>
    <name evidence="5" type="ORF">LAWI1_G004136</name>
</gene>
<dbReference type="Gene3D" id="3.40.605.10">
    <property type="entry name" value="Aldehyde Dehydrogenase, Chain A, domain 1"/>
    <property type="match status" value="1"/>
</dbReference>
<comment type="caution">
    <text evidence="5">The sequence shown here is derived from an EMBL/GenBank/DDBJ whole genome shotgun (WGS) entry which is preliminary data.</text>
</comment>
<dbReference type="CDD" id="cd07100">
    <property type="entry name" value="ALDH_SSADH1_GabD1"/>
    <property type="match status" value="1"/>
</dbReference>
<dbReference type="PANTHER" id="PTHR43217">
    <property type="entry name" value="SUCCINATE SEMIALDEHYDE DEHYDROGENASE [NAD(P)+] SAD"/>
    <property type="match status" value="1"/>
</dbReference>
<dbReference type="AlphaFoldDB" id="A0A559MJA1"/>
<evidence type="ECO:0000259" key="4">
    <source>
        <dbReference type="Pfam" id="PF00171"/>
    </source>
</evidence>
<dbReference type="Gene3D" id="3.40.309.10">
    <property type="entry name" value="Aldehyde Dehydrogenase, Chain A, domain 2"/>
    <property type="match status" value="1"/>
</dbReference>
<dbReference type="InterPro" id="IPR016163">
    <property type="entry name" value="Ald_DH_C"/>
</dbReference>
<dbReference type="InterPro" id="IPR015590">
    <property type="entry name" value="Aldehyde_DH_dom"/>
</dbReference>
<accession>A0A559MJA1</accession>
<dbReference type="GO" id="GO:0004777">
    <property type="term" value="F:succinate-semialdehyde dehydrogenase (NAD+) activity"/>
    <property type="evidence" value="ECO:0007669"/>
    <property type="project" value="TreeGrafter"/>
</dbReference>
<proteinExistence type="inferred from homology"/>
<protein>
    <submittedName>
        <fullName evidence="5">Succinate-semialdehyde dehydrogenase [NADP(+)]</fullName>
    </submittedName>
</protein>
<dbReference type="EMBL" id="QGML01000197">
    <property type="protein sequence ID" value="TVY93034.1"/>
    <property type="molecule type" value="Genomic_DNA"/>
</dbReference>
<dbReference type="InterPro" id="IPR016161">
    <property type="entry name" value="Ald_DH/histidinol_DH"/>
</dbReference>
<dbReference type="InterPro" id="IPR016162">
    <property type="entry name" value="Ald_DH_N"/>
</dbReference>
<evidence type="ECO:0000313" key="6">
    <source>
        <dbReference type="Proteomes" id="UP000315522"/>
    </source>
</evidence>
<keyword evidence="3" id="KW-0560">Oxidoreductase</keyword>
<evidence type="ECO:0000256" key="1">
    <source>
        <dbReference type="ARBA" id="ARBA00009986"/>
    </source>
</evidence>
<keyword evidence="6" id="KW-1185">Reference proteome</keyword>
<comment type="similarity">
    <text evidence="1">Belongs to the aldehyde dehydrogenase family.</text>
</comment>
<dbReference type="PANTHER" id="PTHR43217:SF2">
    <property type="entry name" value="SUCCINATE-SEMIALDEHYDE DEHYDROGENASE [NADP(+)]"/>
    <property type="match status" value="1"/>
</dbReference>
<dbReference type="GO" id="GO:0004030">
    <property type="term" value="F:aldehyde dehydrogenase [NAD(P)+] activity"/>
    <property type="evidence" value="ECO:0007669"/>
    <property type="project" value="InterPro"/>
</dbReference>
<dbReference type="SUPFAM" id="SSF53720">
    <property type="entry name" value="ALDH-like"/>
    <property type="match status" value="1"/>
</dbReference>
<organism evidence="5 6">
    <name type="scientific">Lachnellula willkommii</name>
    <dbReference type="NCBI Taxonomy" id="215461"/>
    <lineage>
        <taxon>Eukaryota</taxon>
        <taxon>Fungi</taxon>
        <taxon>Dikarya</taxon>
        <taxon>Ascomycota</taxon>
        <taxon>Pezizomycotina</taxon>
        <taxon>Leotiomycetes</taxon>
        <taxon>Helotiales</taxon>
        <taxon>Lachnaceae</taxon>
        <taxon>Lachnellula</taxon>
    </lineage>
</organism>